<name>A0ABT3Q1I6_9BACT</name>
<comment type="caution">
    <text evidence="3">The sequence shown here is derived from an EMBL/GenBank/DDBJ whole genome shotgun (WGS) entry which is preliminary data.</text>
</comment>
<keyword evidence="1" id="KW-0238">DNA-binding</keyword>
<evidence type="ECO:0000313" key="3">
    <source>
        <dbReference type="EMBL" id="MCW9713979.1"/>
    </source>
</evidence>
<proteinExistence type="predicted"/>
<feature type="domain" description="HU" evidence="2">
    <location>
        <begin position="1"/>
        <end position="123"/>
    </location>
</feature>
<sequence>MAIPYTIVKQKNPRNTNQTLYYPRAASNGVVELEEIIYKLEQMSTLSGADIEAVLYGLTDLAARELSNGKIVRFGRLGSFRITFEASASESKETISPDNIRKAKLRFQPHQRFKQMLSTVEFKEK</sequence>
<dbReference type="RefSeq" id="WP_265791036.1">
    <property type="nucleotide sequence ID" value="NZ_BAABRS010000004.1"/>
</dbReference>
<dbReference type="Gene3D" id="4.10.520.10">
    <property type="entry name" value="IHF-like DNA-binding proteins"/>
    <property type="match status" value="1"/>
</dbReference>
<dbReference type="NCBIfam" id="TIGR01201">
    <property type="entry name" value="HU_rel"/>
    <property type="match status" value="1"/>
</dbReference>
<evidence type="ECO:0000313" key="4">
    <source>
        <dbReference type="Proteomes" id="UP001207337"/>
    </source>
</evidence>
<dbReference type="InterPro" id="IPR010992">
    <property type="entry name" value="IHF-like_DNA-bd_dom_sf"/>
</dbReference>
<evidence type="ECO:0000256" key="1">
    <source>
        <dbReference type="ARBA" id="ARBA00023125"/>
    </source>
</evidence>
<organism evidence="3 4">
    <name type="scientific">Fodinibius salicampi</name>
    <dbReference type="NCBI Taxonomy" id="1920655"/>
    <lineage>
        <taxon>Bacteria</taxon>
        <taxon>Pseudomonadati</taxon>
        <taxon>Balneolota</taxon>
        <taxon>Balneolia</taxon>
        <taxon>Balneolales</taxon>
        <taxon>Balneolaceae</taxon>
        <taxon>Fodinibius</taxon>
    </lineage>
</organism>
<dbReference type="Pfam" id="PF18291">
    <property type="entry name" value="HU-HIG"/>
    <property type="match status" value="1"/>
</dbReference>
<evidence type="ECO:0000259" key="2">
    <source>
        <dbReference type="Pfam" id="PF18291"/>
    </source>
</evidence>
<gene>
    <name evidence="3" type="ORF">LQ318_13795</name>
</gene>
<dbReference type="InterPro" id="IPR041607">
    <property type="entry name" value="HU-HIG"/>
</dbReference>
<dbReference type="EMBL" id="JAJNDC010000004">
    <property type="protein sequence ID" value="MCW9713979.1"/>
    <property type="molecule type" value="Genomic_DNA"/>
</dbReference>
<reference evidence="3 4" key="1">
    <citation type="submission" date="2021-11" db="EMBL/GenBank/DDBJ databases">
        <title>Aliifidinibius sp. nov., a new bacterium isolated from saline soil.</title>
        <authorList>
            <person name="Galisteo C."/>
            <person name="De La Haba R."/>
            <person name="Sanchez-Porro C."/>
            <person name="Ventosa A."/>
        </authorList>
    </citation>
    <scope>NUCLEOTIDE SEQUENCE [LARGE SCALE GENOMIC DNA]</scope>
    <source>
        <strain evidence="3 4">KACC 190600</strain>
    </source>
</reference>
<dbReference type="Proteomes" id="UP001207337">
    <property type="component" value="Unassembled WGS sequence"/>
</dbReference>
<dbReference type="InterPro" id="IPR005902">
    <property type="entry name" value="HU_DNA-bd_put"/>
</dbReference>
<keyword evidence="4" id="KW-1185">Reference proteome</keyword>
<accession>A0ABT3Q1I6</accession>
<dbReference type="SUPFAM" id="SSF47729">
    <property type="entry name" value="IHF-like DNA-binding proteins"/>
    <property type="match status" value="1"/>
</dbReference>
<protein>
    <recommendedName>
        <fullName evidence="2">HU domain-containing protein</fullName>
    </recommendedName>
</protein>